<dbReference type="AlphaFoldDB" id="A0AAV9SII3"/>
<keyword evidence="2" id="KW-1133">Transmembrane helix</keyword>
<feature type="region of interest" description="Disordered" evidence="1">
    <location>
        <begin position="189"/>
        <end position="247"/>
    </location>
</feature>
<feature type="compositionally biased region" description="Low complexity" evidence="1">
    <location>
        <begin position="228"/>
        <end position="237"/>
    </location>
</feature>
<evidence type="ECO:0000313" key="5">
    <source>
        <dbReference type="Proteomes" id="UP001311232"/>
    </source>
</evidence>
<organism evidence="4 5">
    <name type="scientific">Crenichthys baileyi</name>
    <name type="common">White River springfish</name>
    <dbReference type="NCBI Taxonomy" id="28760"/>
    <lineage>
        <taxon>Eukaryota</taxon>
        <taxon>Metazoa</taxon>
        <taxon>Chordata</taxon>
        <taxon>Craniata</taxon>
        <taxon>Vertebrata</taxon>
        <taxon>Euteleostomi</taxon>
        <taxon>Actinopterygii</taxon>
        <taxon>Neopterygii</taxon>
        <taxon>Teleostei</taxon>
        <taxon>Neoteleostei</taxon>
        <taxon>Acanthomorphata</taxon>
        <taxon>Ovalentaria</taxon>
        <taxon>Atherinomorphae</taxon>
        <taxon>Cyprinodontiformes</taxon>
        <taxon>Goodeidae</taxon>
        <taxon>Crenichthys</taxon>
    </lineage>
</organism>
<feature type="transmembrane region" description="Helical" evidence="2">
    <location>
        <begin position="121"/>
        <end position="144"/>
    </location>
</feature>
<accession>A0AAV9SII3</accession>
<keyword evidence="3" id="KW-0732">Signal</keyword>
<keyword evidence="2" id="KW-0812">Transmembrane</keyword>
<keyword evidence="5" id="KW-1185">Reference proteome</keyword>
<feature type="compositionally biased region" description="Polar residues" evidence="1">
    <location>
        <begin position="191"/>
        <end position="202"/>
    </location>
</feature>
<feature type="compositionally biased region" description="Low complexity" evidence="1">
    <location>
        <begin position="100"/>
        <end position="113"/>
    </location>
</feature>
<evidence type="ECO:0000256" key="2">
    <source>
        <dbReference type="SAM" id="Phobius"/>
    </source>
</evidence>
<name>A0AAV9SII3_9TELE</name>
<feature type="compositionally biased region" description="Low complexity" evidence="1">
    <location>
        <begin position="263"/>
        <end position="281"/>
    </location>
</feature>
<evidence type="ECO:0000256" key="3">
    <source>
        <dbReference type="SAM" id="SignalP"/>
    </source>
</evidence>
<reference evidence="4 5" key="1">
    <citation type="submission" date="2021-06" db="EMBL/GenBank/DDBJ databases">
        <authorList>
            <person name="Palmer J.M."/>
        </authorList>
    </citation>
    <scope>NUCLEOTIDE SEQUENCE [LARGE SCALE GENOMIC DNA]</scope>
    <source>
        <strain evidence="4 5">MEX-2019</strain>
        <tissue evidence="4">Muscle</tissue>
    </source>
</reference>
<sequence length="321" mass="34304">MMKLLFQLCFLVLATSSVLRGQNVTSPTQVASHDSGDQDPGNLTTLQHLNQTNDDLEKAADNTSMARPTPEPSGPTSPPSSVTTVAFPGGESSEGPIDDSVSTSKSSTSSKPVPADRSSSAWGYIFLVLIIILIIALCIILFMLRRASRTYSFDLQRPAPSSNVYEPTCTFGQVYLDDLEGSAHKDVISEDLSTTPVPNGTSPPLEEKAADEENAPQEQPEASDLQNSSSSSSSSLSGDDQAEKKSNQMSSNNLFFDAAEELPQQQLNENNNNPSGGSSSPFVEINLDEPPWSDQLLTSPQLTSMVLPFSPFSFSPSSTSS</sequence>
<dbReference type="Proteomes" id="UP001311232">
    <property type="component" value="Unassembled WGS sequence"/>
</dbReference>
<gene>
    <name evidence="4" type="ORF">CRENBAI_013461</name>
</gene>
<feature type="compositionally biased region" description="Pro residues" evidence="1">
    <location>
        <begin position="69"/>
        <end position="78"/>
    </location>
</feature>
<dbReference type="EMBL" id="JAHHUM010000316">
    <property type="protein sequence ID" value="KAK5621124.1"/>
    <property type="molecule type" value="Genomic_DNA"/>
</dbReference>
<feature type="region of interest" description="Disordered" evidence="1">
    <location>
        <begin position="263"/>
        <end position="296"/>
    </location>
</feature>
<evidence type="ECO:0000256" key="1">
    <source>
        <dbReference type="SAM" id="MobiDB-lite"/>
    </source>
</evidence>
<feature type="signal peptide" evidence="3">
    <location>
        <begin position="1"/>
        <end position="21"/>
    </location>
</feature>
<evidence type="ECO:0000313" key="4">
    <source>
        <dbReference type="EMBL" id="KAK5621124.1"/>
    </source>
</evidence>
<comment type="caution">
    <text evidence="4">The sequence shown here is derived from an EMBL/GenBank/DDBJ whole genome shotgun (WGS) entry which is preliminary data.</text>
</comment>
<feature type="chain" id="PRO_5043776678" evidence="3">
    <location>
        <begin position="22"/>
        <end position="321"/>
    </location>
</feature>
<keyword evidence="2" id="KW-0472">Membrane</keyword>
<feature type="region of interest" description="Disordered" evidence="1">
    <location>
        <begin position="24"/>
        <end position="46"/>
    </location>
</feature>
<protein>
    <submittedName>
        <fullName evidence="4">Uncharacterized protein</fullName>
    </submittedName>
</protein>
<feature type="region of interest" description="Disordered" evidence="1">
    <location>
        <begin position="61"/>
        <end position="117"/>
    </location>
</feature>
<proteinExistence type="predicted"/>